<keyword evidence="1" id="KW-0472">Membrane</keyword>
<feature type="transmembrane region" description="Helical" evidence="1">
    <location>
        <begin position="63"/>
        <end position="90"/>
    </location>
</feature>
<dbReference type="KEGG" id="osn:115226699"/>
<keyword evidence="2" id="KW-1185">Reference proteome</keyword>
<name>A0A7E6FUG5_9MOLL</name>
<keyword evidence="1" id="KW-1133">Transmembrane helix</keyword>
<protein>
    <submittedName>
        <fullName evidence="3">Uncharacterized protein LOC115226699</fullName>
    </submittedName>
</protein>
<dbReference type="AlphaFoldDB" id="A0A7E6FUG5"/>
<dbReference type="RefSeq" id="XP_036371275.1">
    <property type="nucleotide sequence ID" value="XM_036515382.1"/>
</dbReference>
<proteinExistence type="predicted"/>
<evidence type="ECO:0000256" key="1">
    <source>
        <dbReference type="SAM" id="Phobius"/>
    </source>
</evidence>
<dbReference type="SUPFAM" id="SSF49842">
    <property type="entry name" value="TNF-like"/>
    <property type="match status" value="1"/>
</dbReference>
<dbReference type="InterPro" id="IPR008983">
    <property type="entry name" value="Tumour_necrosis_fac-like_dom"/>
</dbReference>
<evidence type="ECO:0000313" key="3">
    <source>
        <dbReference type="RefSeq" id="XP_036371275.1"/>
    </source>
</evidence>
<dbReference type="Gene3D" id="2.60.120.40">
    <property type="match status" value="1"/>
</dbReference>
<evidence type="ECO:0000313" key="2">
    <source>
        <dbReference type="Proteomes" id="UP000515154"/>
    </source>
</evidence>
<organism evidence="2 3">
    <name type="scientific">Octopus sinensis</name>
    <name type="common">East Asian common octopus</name>
    <dbReference type="NCBI Taxonomy" id="2607531"/>
    <lineage>
        <taxon>Eukaryota</taxon>
        <taxon>Metazoa</taxon>
        <taxon>Spiralia</taxon>
        <taxon>Lophotrochozoa</taxon>
        <taxon>Mollusca</taxon>
        <taxon>Cephalopoda</taxon>
        <taxon>Coleoidea</taxon>
        <taxon>Octopodiformes</taxon>
        <taxon>Octopoda</taxon>
        <taxon>Incirrata</taxon>
        <taxon>Octopodidae</taxon>
        <taxon>Octopus</taxon>
    </lineage>
</organism>
<reference evidence="3" key="1">
    <citation type="submission" date="2025-08" db="UniProtKB">
        <authorList>
            <consortium name="RefSeq"/>
        </authorList>
    </citation>
    <scope>IDENTIFICATION</scope>
</reference>
<sequence>MVTRIPNVTNQPPTQEHFSYRAMQPLTQRDEIIMNSDNRNNEPSTQKEKTRTQMFLDSQYYKYGTFCLQIFLFMGVVTAIVLSLTPYHYLPSVESPPSQQVQPNPPLPLISHPPQFHHAFFHLKSTGYTDLEGVTYLYWKKDESQNVGDFQLVDETDIFVRQDGIYEISYAVQLHIPKDTLPAIVTLMFQKKNNEEHYVFMKKSCSSSDMSQYTILQSSFTFQLKTNDTIVLKMNKAGFISRNTPSGYLSITSLHIKTPQ</sequence>
<dbReference type="Proteomes" id="UP000515154">
    <property type="component" value="Linkage group LG30"/>
</dbReference>
<gene>
    <name evidence="3" type="primary">LOC115226699</name>
</gene>
<accession>A0A7E6FUG5</accession>
<keyword evidence="1" id="KW-0812">Transmembrane</keyword>